<sequence length="561" mass="64036">MMMNIFGDQNFMSMLCYLDDILVFAPDEQLALERLEIVFQRLQAHNLKLSQKKCHFMKLSVKFLRHIVSSEGVATDPEKVRAIVDITEQDLMEDGSDIPSQTKIRSFLGMVVFYQQYIEGCSRNGRPLFALTSDMRKPRYAKGQKRTTAARNITSLDWTPECRDAFNGLKQALLEWVVLAHPDFDKPFLLSVDASSNGLGAVLSQVAKGEEVARPIAFASKPLNYAQSKYLVHRLEFFALKWAVCDKFSHWLRGQQFSVWTDNNPLTYILTKPKLDACKQRCVAKLAPYNFDIKYIPGPKNVVADALSREPFIRPSVFHRLTRVPYGALLEESQVVNPENVKDVFRWSCHPFEKQAQDKPCSDTEDDITKNKTFQFIVPAALRDKVLKGVHDEAGHQGQHRTLYLTRHQFYWQGMEKDVKPYVRCCRRCVVSKSPEPEVRAPLESIKTSRPLELVCVDFWSAEDSSNKSLDVLVITDHFTKLAQAYLCPNQSAKAVAKQLWDNFFRIYGFPERVHSDQGANFESSLISEMLQLAGVQKSHTTPYHPMGNGQLRGSTAHWAT</sequence>
<evidence type="ECO:0000259" key="6">
    <source>
        <dbReference type="PROSITE" id="PS50994"/>
    </source>
</evidence>
<protein>
    <recommendedName>
        <fullName evidence="3">Gypsy retrotransposon integrase-like protein 1</fullName>
        <ecNumber evidence="2">3.1.26.4</ecNumber>
    </recommendedName>
</protein>
<dbReference type="InterPro" id="IPR050951">
    <property type="entry name" value="Retrovirus_Pol_polyprotein"/>
</dbReference>
<dbReference type="AlphaFoldDB" id="A0A498M7P6"/>
<dbReference type="EC" id="3.1.26.4" evidence="2"/>
<dbReference type="SUPFAM" id="SSF53098">
    <property type="entry name" value="Ribonuclease H-like"/>
    <property type="match status" value="1"/>
</dbReference>
<dbReference type="Pfam" id="PF17919">
    <property type="entry name" value="RT_RNaseH_2"/>
    <property type="match status" value="1"/>
</dbReference>
<dbReference type="GO" id="GO:0015074">
    <property type="term" value="P:DNA integration"/>
    <property type="evidence" value="ECO:0007669"/>
    <property type="project" value="InterPro"/>
</dbReference>
<dbReference type="Gene3D" id="1.10.340.70">
    <property type="match status" value="1"/>
</dbReference>
<feature type="region of interest" description="Disordered" evidence="4">
    <location>
        <begin position="542"/>
        <end position="561"/>
    </location>
</feature>
<accession>A0A498M7P6</accession>
<dbReference type="Gene3D" id="3.30.70.270">
    <property type="match status" value="2"/>
</dbReference>
<dbReference type="InterPro" id="IPR001584">
    <property type="entry name" value="Integrase_cat-core"/>
</dbReference>
<dbReference type="Pfam" id="PF17921">
    <property type="entry name" value="Integrase_H2C2"/>
    <property type="match status" value="1"/>
</dbReference>
<dbReference type="InterPro" id="IPR036397">
    <property type="entry name" value="RNaseH_sf"/>
</dbReference>
<dbReference type="Gene3D" id="3.10.20.370">
    <property type="match status" value="1"/>
</dbReference>
<dbReference type="PANTHER" id="PTHR37984">
    <property type="entry name" value="PROTEIN CBG26694"/>
    <property type="match status" value="1"/>
</dbReference>
<feature type="domain" description="Reverse transcriptase" evidence="5">
    <location>
        <begin position="1"/>
        <end position="68"/>
    </location>
</feature>
<dbReference type="InterPro" id="IPR000477">
    <property type="entry name" value="RT_dom"/>
</dbReference>
<dbReference type="PROSITE" id="PS50878">
    <property type="entry name" value="RT_POL"/>
    <property type="match status" value="1"/>
</dbReference>
<dbReference type="Pfam" id="PF00665">
    <property type="entry name" value="rve"/>
    <property type="match status" value="1"/>
</dbReference>
<evidence type="ECO:0000313" key="7">
    <source>
        <dbReference type="EMBL" id="RXN13645.1"/>
    </source>
</evidence>
<dbReference type="InterPro" id="IPR041588">
    <property type="entry name" value="Integrase_H2C2"/>
</dbReference>
<dbReference type="SUPFAM" id="SSF56672">
    <property type="entry name" value="DNA/RNA polymerases"/>
    <property type="match status" value="1"/>
</dbReference>
<dbReference type="EMBL" id="QBIY01012957">
    <property type="protein sequence ID" value="RXN13645.1"/>
    <property type="molecule type" value="Genomic_DNA"/>
</dbReference>
<gene>
    <name evidence="7" type="ORF">ROHU_009545</name>
</gene>
<evidence type="ECO:0000259" key="5">
    <source>
        <dbReference type="PROSITE" id="PS50878"/>
    </source>
</evidence>
<dbReference type="GO" id="GO:0004523">
    <property type="term" value="F:RNA-DNA hybrid ribonuclease activity"/>
    <property type="evidence" value="ECO:0007669"/>
    <property type="project" value="UniProtKB-EC"/>
</dbReference>
<dbReference type="InterPro" id="IPR012337">
    <property type="entry name" value="RNaseH-like_sf"/>
</dbReference>
<dbReference type="FunFam" id="1.10.340.70:FF:000001">
    <property type="entry name" value="Retrovirus-related Pol polyprotein from transposon gypsy-like Protein"/>
    <property type="match status" value="1"/>
</dbReference>
<comment type="similarity">
    <text evidence="1">Belongs to the beta type-B retroviral polymerase family. HERV class-II K(HML-2) pol subfamily.</text>
</comment>
<dbReference type="Pfam" id="PF00078">
    <property type="entry name" value="RVT_1"/>
    <property type="match status" value="1"/>
</dbReference>
<evidence type="ECO:0000256" key="1">
    <source>
        <dbReference type="ARBA" id="ARBA00010879"/>
    </source>
</evidence>
<reference evidence="7 8" key="1">
    <citation type="submission" date="2018-03" db="EMBL/GenBank/DDBJ databases">
        <title>Draft genome sequence of Rohu Carp (Labeo rohita).</title>
        <authorList>
            <person name="Das P."/>
            <person name="Kushwaha B."/>
            <person name="Joshi C.G."/>
            <person name="Kumar D."/>
            <person name="Nagpure N.S."/>
            <person name="Sahoo L."/>
            <person name="Das S.P."/>
            <person name="Bit A."/>
            <person name="Patnaik S."/>
            <person name="Meher P.K."/>
            <person name="Jayasankar P."/>
            <person name="Koringa P.G."/>
            <person name="Patel N.V."/>
            <person name="Hinsu A.T."/>
            <person name="Kumar R."/>
            <person name="Pandey M."/>
            <person name="Agarwal S."/>
            <person name="Srivastava S."/>
            <person name="Singh M."/>
            <person name="Iquebal M.A."/>
            <person name="Jaiswal S."/>
            <person name="Angadi U.B."/>
            <person name="Kumar N."/>
            <person name="Raza M."/>
            <person name="Shah T.M."/>
            <person name="Rai A."/>
            <person name="Jena J.K."/>
        </authorList>
    </citation>
    <scope>NUCLEOTIDE SEQUENCE [LARGE SCALE GENOMIC DNA]</scope>
    <source>
        <strain evidence="7">DASCIFA01</strain>
        <tissue evidence="7">Testis</tissue>
    </source>
</reference>
<organism evidence="7 8">
    <name type="scientific">Labeo rohita</name>
    <name type="common">Indian major carp</name>
    <name type="synonym">Cyprinus rohita</name>
    <dbReference type="NCBI Taxonomy" id="84645"/>
    <lineage>
        <taxon>Eukaryota</taxon>
        <taxon>Metazoa</taxon>
        <taxon>Chordata</taxon>
        <taxon>Craniata</taxon>
        <taxon>Vertebrata</taxon>
        <taxon>Euteleostomi</taxon>
        <taxon>Actinopterygii</taxon>
        <taxon>Neopterygii</taxon>
        <taxon>Teleostei</taxon>
        <taxon>Ostariophysi</taxon>
        <taxon>Cypriniformes</taxon>
        <taxon>Cyprinidae</taxon>
        <taxon>Labeoninae</taxon>
        <taxon>Labeonini</taxon>
        <taxon>Labeo</taxon>
    </lineage>
</organism>
<comment type="caution">
    <text evidence="7">The sequence shown here is derived from an EMBL/GenBank/DDBJ whole genome shotgun (WGS) entry which is preliminary data.</text>
</comment>
<dbReference type="InterPro" id="IPR043502">
    <property type="entry name" value="DNA/RNA_pol_sf"/>
</dbReference>
<dbReference type="Gene3D" id="3.30.420.10">
    <property type="entry name" value="Ribonuclease H-like superfamily/Ribonuclease H"/>
    <property type="match status" value="1"/>
</dbReference>
<dbReference type="InterPro" id="IPR041577">
    <property type="entry name" value="RT_RNaseH_2"/>
</dbReference>
<evidence type="ECO:0000256" key="3">
    <source>
        <dbReference type="ARBA" id="ARBA00039658"/>
    </source>
</evidence>
<proteinExistence type="inferred from homology"/>
<evidence type="ECO:0000313" key="8">
    <source>
        <dbReference type="Proteomes" id="UP000290572"/>
    </source>
</evidence>
<dbReference type="PANTHER" id="PTHR37984:SF15">
    <property type="entry name" value="INTEGRASE CATALYTIC DOMAIN-CONTAINING PROTEIN"/>
    <property type="match status" value="1"/>
</dbReference>
<dbReference type="InterPro" id="IPR043128">
    <property type="entry name" value="Rev_trsase/Diguanyl_cyclase"/>
</dbReference>
<dbReference type="STRING" id="84645.A0A498M7P6"/>
<dbReference type="FunFam" id="3.10.20.370:FF:000001">
    <property type="entry name" value="Retrovirus-related Pol polyprotein from transposon 17.6-like protein"/>
    <property type="match status" value="1"/>
</dbReference>
<name>A0A498M7P6_LABRO</name>
<dbReference type="GO" id="GO:0003676">
    <property type="term" value="F:nucleic acid binding"/>
    <property type="evidence" value="ECO:0007669"/>
    <property type="project" value="InterPro"/>
</dbReference>
<dbReference type="Proteomes" id="UP000290572">
    <property type="component" value="Unassembled WGS sequence"/>
</dbReference>
<dbReference type="PROSITE" id="PS50994">
    <property type="entry name" value="INTEGRASE"/>
    <property type="match status" value="1"/>
</dbReference>
<dbReference type="CDD" id="cd09274">
    <property type="entry name" value="RNase_HI_RT_Ty3"/>
    <property type="match status" value="1"/>
</dbReference>
<feature type="domain" description="Integrase catalytic" evidence="6">
    <location>
        <begin position="447"/>
        <end position="561"/>
    </location>
</feature>
<keyword evidence="8" id="KW-1185">Reference proteome</keyword>
<evidence type="ECO:0000256" key="2">
    <source>
        <dbReference type="ARBA" id="ARBA00012180"/>
    </source>
</evidence>
<evidence type="ECO:0000256" key="4">
    <source>
        <dbReference type="SAM" id="MobiDB-lite"/>
    </source>
</evidence>